<evidence type="ECO:0000313" key="7">
    <source>
        <dbReference type="Ensembl" id="ENSSFOP00015063461.1"/>
    </source>
</evidence>
<keyword evidence="2 4" id="KW-0040">ANK repeat</keyword>
<keyword evidence="8" id="KW-1185">Reference proteome</keyword>
<reference evidence="7 8" key="1">
    <citation type="submission" date="2019-04" db="EMBL/GenBank/DDBJ databases">
        <authorList>
            <consortium name="Wellcome Sanger Institute Data Sharing"/>
        </authorList>
    </citation>
    <scope>NUCLEOTIDE SEQUENCE [LARGE SCALE GENOMIC DNA]</scope>
</reference>
<dbReference type="OrthoDB" id="432281at2759"/>
<evidence type="ECO:0000313" key="8">
    <source>
        <dbReference type="Proteomes" id="UP000694397"/>
    </source>
</evidence>
<dbReference type="PROSITE" id="PS50088">
    <property type="entry name" value="ANK_REPEAT"/>
    <property type="match status" value="2"/>
</dbReference>
<evidence type="ECO:0000256" key="3">
    <source>
        <dbReference type="ARBA" id="ARBA00038122"/>
    </source>
</evidence>
<dbReference type="Ensembl" id="ENSSFOT00015052576.1">
    <property type="protein sequence ID" value="ENSSFOP00015063461.1"/>
    <property type="gene ID" value="ENSSFOG00015031119.1"/>
</dbReference>
<proteinExistence type="inferred from homology"/>
<dbReference type="Pfam" id="PF25877">
    <property type="entry name" value="WHD_SOWAH"/>
    <property type="match status" value="1"/>
</dbReference>
<dbReference type="InterPro" id="IPR036770">
    <property type="entry name" value="Ankyrin_rpt-contain_sf"/>
</dbReference>
<evidence type="ECO:0000256" key="5">
    <source>
        <dbReference type="SAM" id="MobiDB-lite"/>
    </source>
</evidence>
<evidence type="ECO:0000259" key="6">
    <source>
        <dbReference type="Pfam" id="PF25877"/>
    </source>
</evidence>
<dbReference type="Proteomes" id="UP000694397">
    <property type="component" value="Chromosome 4"/>
</dbReference>
<dbReference type="Pfam" id="PF12796">
    <property type="entry name" value="Ank_2"/>
    <property type="match status" value="1"/>
</dbReference>
<dbReference type="InterPro" id="IPR058889">
    <property type="entry name" value="WHD_SOWAHA-C"/>
</dbReference>
<feature type="compositionally biased region" description="Low complexity" evidence="5">
    <location>
        <begin position="98"/>
        <end position="129"/>
    </location>
</feature>
<feature type="repeat" description="ANK" evidence="4">
    <location>
        <begin position="332"/>
        <end position="365"/>
    </location>
</feature>
<name>A0A8C9VQ56_SCLFO</name>
<feature type="compositionally biased region" description="Basic and acidic residues" evidence="5">
    <location>
        <begin position="147"/>
        <end position="157"/>
    </location>
</feature>
<dbReference type="PANTHER" id="PTHR14491">
    <property type="entry name" value="SOSONDOWAH, ISOFORM G"/>
    <property type="match status" value="1"/>
</dbReference>
<feature type="domain" description="SOWAHA-C winged helix-turn-helix" evidence="6">
    <location>
        <begin position="3"/>
        <end position="86"/>
    </location>
</feature>
<comment type="similarity">
    <text evidence="3">Belongs to the SOWAH family.</text>
</comment>
<dbReference type="PROSITE" id="PS50297">
    <property type="entry name" value="ANK_REP_REGION"/>
    <property type="match status" value="1"/>
</dbReference>
<feature type="repeat" description="ANK" evidence="4">
    <location>
        <begin position="293"/>
        <end position="329"/>
    </location>
</feature>
<evidence type="ECO:0000256" key="1">
    <source>
        <dbReference type="ARBA" id="ARBA00022737"/>
    </source>
</evidence>
<dbReference type="GeneTree" id="ENSGT00950000183003"/>
<dbReference type="PANTHER" id="PTHR14491:SF2">
    <property type="entry name" value="ANKYRIN REPEAT DOMAIN-CONTAINING PROTEIN SOWAHA"/>
    <property type="match status" value="1"/>
</dbReference>
<dbReference type="Gene3D" id="1.25.40.20">
    <property type="entry name" value="Ankyrin repeat-containing domain"/>
    <property type="match status" value="1"/>
</dbReference>
<protein>
    <submittedName>
        <fullName evidence="7">Sosondowah ankyrin repeat domain family member A</fullName>
    </submittedName>
</protein>
<gene>
    <name evidence="7" type="primary">SOWAHA</name>
</gene>
<sequence>MSLTQEGVLAFLLERGGQVSSSELLAEFGGLLRSGDPARAAHLRATFKRCVDNVAVVKEMDGVKHVVVKKVYVHMLRRSVSSTAEESGLETDVNAHNSSPGSTSGSSTSPDGTPCFGDSLVASSSSLKCSDNRQSGSAAEMALRRCRSSEKPKKEAPRVTAGASQSKWMGLSKDPSGVRADVVRKPYALPLRMPPSQMDAKVPTCAKEELSKKTIPEENLCLEAEELRGLHLSYTRKRFESAKTADKQRYSENVPLEAAGHDWLMKTALGQWHQVHALLLQDTQLAEKRDFLSGFTVLHWAVKLGNTDMISTVIEVAKRAGTKVDVNRKSYGGYTPLHIAAIHDHEAAIALLVNHYGADRDIRDNSGKKPCHYLHKHVSPEVRELLGAPRVLQHQTTPSYTEVDHFTETVKGFNTISKLFQPYSAVHRKRHKRPEMHLLLTNKRKNTEQFVFSMLTMILHAIQVILFM</sequence>
<dbReference type="AlphaFoldDB" id="A0A8C9VQ56"/>
<reference evidence="7" key="3">
    <citation type="submission" date="2025-09" db="UniProtKB">
        <authorList>
            <consortium name="Ensembl"/>
        </authorList>
    </citation>
    <scope>IDENTIFICATION</scope>
</reference>
<dbReference type="SUPFAM" id="SSF48403">
    <property type="entry name" value="Ankyrin repeat"/>
    <property type="match status" value="1"/>
</dbReference>
<dbReference type="SMART" id="SM00248">
    <property type="entry name" value="ANK"/>
    <property type="match status" value="2"/>
</dbReference>
<evidence type="ECO:0000256" key="2">
    <source>
        <dbReference type="ARBA" id="ARBA00023043"/>
    </source>
</evidence>
<dbReference type="InterPro" id="IPR002110">
    <property type="entry name" value="Ankyrin_rpt"/>
</dbReference>
<reference evidence="7" key="2">
    <citation type="submission" date="2025-08" db="UniProtKB">
        <authorList>
            <consortium name="Ensembl"/>
        </authorList>
    </citation>
    <scope>IDENTIFICATION</scope>
</reference>
<accession>A0A8C9VQ56</accession>
<organism evidence="7 8">
    <name type="scientific">Scleropages formosus</name>
    <name type="common">Asian bonytongue</name>
    <name type="synonym">Osteoglossum formosum</name>
    <dbReference type="NCBI Taxonomy" id="113540"/>
    <lineage>
        <taxon>Eukaryota</taxon>
        <taxon>Metazoa</taxon>
        <taxon>Chordata</taxon>
        <taxon>Craniata</taxon>
        <taxon>Vertebrata</taxon>
        <taxon>Euteleostomi</taxon>
        <taxon>Actinopterygii</taxon>
        <taxon>Neopterygii</taxon>
        <taxon>Teleostei</taxon>
        <taxon>Osteoglossocephala</taxon>
        <taxon>Osteoglossomorpha</taxon>
        <taxon>Osteoglossiformes</taxon>
        <taxon>Osteoglossidae</taxon>
        <taxon>Scleropages</taxon>
    </lineage>
</organism>
<feature type="region of interest" description="Disordered" evidence="5">
    <location>
        <begin position="83"/>
        <end position="173"/>
    </location>
</feature>
<keyword evidence="1" id="KW-0677">Repeat</keyword>
<evidence type="ECO:0000256" key="4">
    <source>
        <dbReference type="PROSITE-ProRule" id="PRU00023"/>
    </source>
</evidence>